<dbReference type="OrthoDB" id="6436180at2759"/>
<comment type="caution">
    <text evidence="2">The sequence shown here is derived from an EMBL/GenBank/DDBJ whole genome shotgun (WGS) entry which is preliminary data.</text>
</comment>
<name>A0A8X6NWF4_NEPPI</name>
<accession>A0A8X6NWF4</accession>
<proteinExistence type="predicted"/>
<evidence type="ECO:0000313" key="2">
    <source>
        <dbReference type="EMBL" id="GFT36824.1"/>
    </source>
</evidence>
<gene>
    <name evidence="2" type="ORF">NPIL_502251</name>
    <name evidence="1" type="ORF">NPIL_668011</name>
</gene>
<reference evidence="2" key="1">
    <citation type="submission" date="2020-08" db="EMBL/GenBank/DDBJ databases">
        <title>Multicomponent nature underlies the extraordinary mechanical properties of spider dragline silk.</title>
        <authorList>
            <person name="Kono N."/>
            <person name="Nakamura H."/>
            <person name="Mori M."/>
            <person name="Yoshida Y."/>
            <person name="Ohtoshi R."/>
            <person name="Malay A.D."/>
            <person name="Moran D.A.P."/>
            <person name="Tomita M."/>
            <person name="Numata K."/>
            <person name="Arakawa K."/>
        </authorList>
    </citation>
    <scope>NUCLEOTIDE SEQUENCE</scope>
</reference>
<dbReference type="EMBL" id="BMAW01062671">
    <property type="protein sequence ID" value="GFT36824.1"/>
    <property type="molecule type" value="Genomic_DNA"/>
</dbReference>
<evidence type="ECO:0008006" key="4">
    <source>
        <dbReference type="Google" id="ProtNLM"/>
    </source>
</evidence>
<evidence type="ECO:0000313" key="3">
    <source>
        <dbReference type="Proteomes" id="UP000887013"/>
    </source>
</evidence>
<keyword evidence="3" id="KW-1185">Reference proteome</keyword>
<organism evidence="2 3">
    <name type="scientific">Nephila pilipes</name>
    <name type="common">Giant wood spider</name>
    <name type="synonym">Nephila maculata</name>
    <dbReference type="NCBI Taxonomy" id="299642"/>
    <lineage>
        <taxon>Eukaryota</taxon>
        <taxon>Metazoa</taxon>
        <taxon>Ecdysozoa</taxon>
        <taxon>Arthropoda</taxon>
        <taxon>Chelicerata</taxon>
        <taxon>Arachnida</taxon>
        <taxon>Araneae</taxon>
        <taxon>Araneomorphae</taxon>
        <taxon>Entelegynae</taxon>
        <taxon>Araneoidea</taxon>
        <taxon>Nephilidae</taxon>
        <taxon>Nephila</taxon>
    </lineage>
</organism>
<dbReference type="EMBL" id="BMAW01061708">
    <property type="protein sequence ID" value="GFT32515.1"/>
    <property type="molecule type" value="Genomic_DNA"/>
</dbReference>
<dbReference type="Proteomes" id="UP000887013">
    <property type="component" value="Unassembled WGS sequence"/>
</dbReference>
<dbReference type="AlphaFoldDB" id="A0A8X6NWF4"/>
<sequence>MGFMNISVEGHTLKSCRNPSEGLPRVHFNADLVSYTRMSRSRCFENNIIPSKALQTFTDGSKNEDNLNFSVLIAIEESLKASATCTAHQDIWILTNSSNSIRHLQNCLPIGD</sequence>
<protein>
    <recommendedName>
        <fullName evidence="4">RNase H type-1 domain-containing protein</fullName>
    </recommendedName>
</protein>
<evidence type="ECO:0000313" key="1">
    <source>
        <dbReference type="EMBL" id="GFT32515.1"/>
    </source>
</evidence>